<accession>A0AAE1ZAE9</accession>
<keyword evidence="3" id="KW-1185">Reference proteome</keyword>
<evidence type="ECO:0000256" key="1">
    <source>
        <dbReference type="SAM" id="MobiDB-lite"/>
    </source>
</evidence>
<reference evidence="2" key="1">
    <citation type="submission" date="2022-04" db="EMBL/GenBank/DDBJ databases">
        <authorList>
            <person name="Xu L."/>
            <person name="Lv Z."/>
        </authorList>
    </citation>
    <scope>NUCLEOTIDE SEQUENCE</scope>
    <source>
        <strain evidence="2">LV_2022a</strain>
    </source>
</reference>
<feature type="region of interest" description="Disordered" evidence="1">
    <location>
        <begin position="389"/>
        <end position="416"/>
    </location>
</feature>
<feature type="compositionally biased region" description="Polar residues" evidence="1">
    <location>
        <begin position="401"/>
        <end position="416"/>
    </location>
</feature>
<proteinExistence type="predicted"/>
<dbReference type="Proteomes" id="UP001292079">
    <property type="component" value="Unassembled WGS sequence"/>
</dbReference>
<reference evidence="2" key="2">
    <citation type="journal article" date="2023" name="Infect Dis Poverty">
        <title>Chromosome-scale genome of the human blood fluke Schistosoma mekongi and its implications for public health.</title>
        <authorList>
            <person name="Zhou M."/>
            <person name="Xu L."/>
            <person name="Xu D."/>
            <person name="Chen W."/>
            <person name="Khan J."/>
            <person name="Hu Y."/>
            <person name="Huang H."/>
            <person name="Wei H."/>
            <person name="Zhang Y."/>
            <person name="Chusongsang P."/>
            <person name="Tanasarnprasert K."/>
            <person name="Hu X."/>
            <person name="Limpanont Y."/>
            <person name="Lv Z."/>
        </authorList>
    </citation>
    <scope>NUCLEOTIDE SEQUENCE</scope>
    <source>
        <strain evidence="2">LV_2022a</strain>
    </source>
</reference>
<organism evidence="2 3">
    <name type="scientific">Schistosoma mekongi</name>
    <name type="common">Parasitic worm</name>
    <dbReference type="NCBI Taxonomy" id="38744"/>
    <lineage>
        <taxon>Eukaryota</taxon>
        <taxon>Metazoa</taxon>
        <taxon>Spiralia</taxon>
        <taxon>Lophotrochozoa</taxon>
        <taxon>Platyhelminthes</taxon>
        <taxon>Trematoda</taxon>
        <taxon>Digenea</taxon>
        <taxon>Strigeidida</taxon>
        <taxon>Schistosomatoidea</taxon>
        <taxon>Schistosomatidae</taxon>
        <taxon>Schistosoma</taxon>
    </lineage>
</organism>
<dbReference type="InterPro" id="IPR023252">
    <property type="entry name" value="Aurora_borealis_protein"/>
</dbReference>
<name>A0AAE1ZAE9_SCHME</name>
<dbReference type="Pfam" id="PF15280">
    <property type="entry name" value="BORA_N"/>
    <property type="match status" value="1"/>
</dbReference>
<evidence type="ECO:0000313" key="3">
    <source>
        <dbReference type="Proteomes" id="UP001292079"/>
    </source>
</evidence>
<dbReference type="EMBL" id="JALJAT010000004">
    <property type="protein sequence ID" value="KAK4470160.1"/>
    <property type="molecule type" value="Genomic_DNA"/>
</dbReference>
<gene>
    <name evidence="2" type="ORF">MN116_005742</name>
</gene>
<comment type="caution">
    <text evidence="2">The sequence shown here is derived from an EMBL/GenBank/DDBJ whole genome shotgun (WGS) entry which is preliminary data.</text>
</comment>
<sequence>MENPGVATPVKVCPLGDEFGITTPSGGLIFNPFHREFLSRVGQVNFSPGIFAYNPSPINKSGSRKTTPNRINAPFILSPDIQGELFPADIDENPVLQLELQEKLDTQCDDEIQNKIHNFFKNHLIAPSPDTVVVDSPNKFHASCLPRTSSLLPTATPLGKKKKNSYHLEDNSNCMCEVAVQTAISMPPSFDFESIMQIAFEHHLTNNPYMLKSFTQKFSHTSTESNEILSDGNDVTFNPSHQRSNPAVNSISLSACAVHRPTPLNSSNTLSSTLHKNSRHLLSRRSLFSDSSEINEEPCYGVVDDDNESNEQHTLTSSDNLIHHHNHPNFTSTQPTCSTYLSSTQVDNSSNVKFSIDKFCPNESSSILIKETAALQMCLPISWADHGDSDSSDDSDYHNEIINNENGNSTDQDNSVSMHTLNRTTVEHNLKNTNENADYYKSVHIYIDYCSSQTNSPQHQQSHQQFRCGSTSPNVCYTDISFQSPDLSPILPSHYKDNACCLSPLADKNISLIQSNTCIINENNSNCAIMPAKCLFPPYLNTSN</sequence>
<protein>
    <recommendedName>
        <fullName evidence="4">Protein aurora borealis</fullName>
    </recommendedName>
</protein>
<dbReference type="AlphaFoldDB" id="A0AAE1ZAE9"/>
<feature type="compositionally biased region" description="Basic and acidic residues" evidence="1">
    <location>
        <begin position="389"/>
        <end position="399"/>
    </location>
</feature>
<evidence type="ECO:0000313" key="2">
    <source>
        <dbReference type="EMBL" id="KAK4470160.1"/>
    </source>
</evidence>
<evidence type="ECO:0008006" key="4">
    <source>
        <dbReference type="Google" id="ProtNLM"/>
    </source>
</evidence>
<feature type="region of interest" description="Disordered" evidence="1">
    <location>
        <begin position="298"/>
        <end position="328"/>
    </location>
</feature>